<dbReference type="InterPro" id="IPR003423">
    <property type="entry name" value="OMP_efflux"/>
</dbReference>
<evidence type="ECO:0000256" key="6">
    <source>
        <dbReference type="ARBA" id="ARBA00023136"/>
    </source>
</evidence>
<comment type="similarity">
    <text evidence="2">Belongs to the outer membrane factor (OMF) (TC 1.B.17) family.</text>
</comment>
<evidence type="ECO:0000313" key="9">
    <source>
        <dbReference type="EMBL" id="RED97994.1"/>
    </source>
</evidence>
<evidence type="ECO:0000256" key="5">
    <source>
        <dbReference type="ARBA" id="ARBA00022692"/>
    </source>
</evidence>
<dbReference type="Gene3D" id="1.20.1600.10">
    <property type="entry name" value="Outer membrane efflux proteins (OEP)"/>
    <property type="match status" value="1"/>
</dbReference>
<organism evidence="9 10">
    <name type="scientific">Marinoscillum furvescens DSM 4134</name>
    <dbReference type="NCBI Taxonomy" id="1122208"/>
    <lineage>
        <taxon>Bacteria</taxon>
        <taxon>Pseudomonadati</taxon>
        <taxon>Bacteroidota</taxon>
        <taxon>Cytophagia</taxon>
        <taxon>Cytophagales</taxon>
        <taxon>Reichenbachiellaceae</taxon>
        <taxon>Marinoscillum</taxon>
    </lineage>
</organism>
<evidence type="ECO:0000256" key="2">
    <source>
        <dbReference type="ARBA" id="ARBA00007613"/>
    </source>
</evidence>
<dbReference type="Proteomes" id="UP000256779">
    <property type="component" value="Unassembled WGS sequence"/>
</dbReference>
<evidence type="ECO:0000313" key="10">
    <source>
        <dbReference type="Proteomes" id="UP000256779"/>
    </source>
</evidence>
<dbReference type="InterPro" id="IPR051906">
    <property type="entry name" value="TolC-like"/>
</dbReference>
<dbReference type="Pfam" id="PF02321">
    <property type="entry name" value="OEP"/>
    <property type="match status" value="2"/>
</dbReference>
<dbReference type="SUPFAM" id="SSF56954">
    <property type="entry name" value="Outer membrane efflux proteins (OEP)"/>
    <property type="match status" value="1"/>
</dbReference>
<dbReference type="RefSeq" id="WP_115868516.1">
    <property type="nucleotide sequence ID" value="NZ_QREG01000011.1"/>
</dbReference>
<keyword evidence="4" id="KW-1134">Transmembrane beta strand</keyword>
<evidence type="ECO:0000256" key="4">
    <source>
        <dbReference type="ARBA" id="ARBA00022452"/>
    </source>
</evidence>
<evidence type="ECO:0000256" key="1">
    <source>
        <dbReference type="ARBA" id="ARBA00004442"/>
    </source>
</evidence>
<keyword evidence="7" id="KW-0998">Cell outer membrane</keyword>
<dbReference type="GO" id="GO:0015562">
    <property type="term" value="F:efflux transmembrane transporter activity"/>
    <property type="evidence" value="ECO:0007669"/>
    <property type="project" value="InterPro"/>
</dbReference>
<dbReference type="GO" id="GO:0009279">
    <property type="term" value="C:cell outer membrane"/>
    <property type="evidence" value="ECO:0007669"/>
    <property type="project" value="UniProtKB-SubCell"/>
</dbReference>
<proteinExistence type="inferred from homology"/>
<dbReference type="PANTHER" id="PTHR30026">
    <property type="entry name" value="OUTER MEMBRANE PROTEIN TOLC"/>
    <property type="match status" value="1"/>
</dbReference>
<protein>
    <submittedName>
        <fullName evidence="9">Outer membrane protein TolC</fullName>
    </submittedName>
</protein>
<comment type="subcellular location">
    <subcellularLocation>
        <location evidence="1">Cell outer membrane</location>
    </subcellularLocation>
</comment>
<name>A0A3D9L3Z8_MARFU</name>
<accession>A0A3D9L3Z8</accession>
<dbReference type="GO" id="GO:0015288">
    <property type="term" value="F:porin activity"/>
    <property type="evidence" value="ECO:0007669"/>
    <property type="project" value="TreeGrafter"/>
</dbReference>
<sequence>MIKTLTILTALAYPQPDSTFTLQDALATALENNYQIRLERKNLEVAKNNNSAGNAGMLPTVALSGGANQSIRNTEQTLEFGDGPVTQSRDGAKSTSYSAGIDMEWTLFDGMKMFTTKDKLGALESTNKLALKSRIETTLADVIKAYFSTSLEEERLELMKSSLKVSEERVKISKQKYDVGKASKMEYLQAQVDLNTDKSALVKQQEMIIAQKLQLWQMLGTVAPDSSVNLEYNYTPNASLSLESLQENSLNLNPNLQFLKSQSHTNYLAVKEFRQDVWPKLVFNLGYNYSNQQNEVGVLRGNQATGLSYGLSANMTVFDGWNQRRQIQNARVNLERSEITYHEAETQIISSLRTAYLTFQNALQLITLEEQNLEVARENESIALERYRVGKSNALEIREAQRNAISAEVRYLEAIHTANMAEVELMRLSGQLLD</sequence>
<keyword evidence="5" id="KW-0812">Transmembrane</keyword>
<evidence type="ECO:0000256" key="7">
    <source>
        <dbReference type="ARBA" id="ARBA00023237"/>
    </source>
</evidence>
<feature type="region of interest" description="Disordered" evidence="8">
    <location>
        <begin position="74"/>
        <end position="93"/>
    </location>
</feature>
<dbReference type="EMBL" id="QREG01000011">
    <property type="protein sequence ID" value="RED97994.1"/>
    <property type="molecule type" value="Genomic_DNA"/>
</dbReference>
<dbReference type="OrthoDB" id="9771205at2"/>
<evidence type="ECO:0000256" key="8">
    <source>
        <dbReference type="SAM" id="MobiDB-lite"/>
    </source>
</evidence>
<comment type="caution">
    <text evidence="9">The sequence shown here is derived from an EMBL/GenBank/DDBJ whole genome shotgun (WGS) entry which is preliminary data.</text>
</comment>
<keyword evidence="10" id="KW-1185">Reference proteome</keyword>
<keyword evidence="3" id="KW-0813">Transport</keyword>
<gene>
    <name evidence="9" type="ORF">C7460_111135</name>
</gene>
<dbReference type="GO" id="GO:1990281">
    <property type="term" value="C:efflux pump complex"/>
    <property type="evidence" value="ECO:0007669"/>
    <property type="project" value="TreeGrafter"/>
</dbReference>
<keyword evidence="6" id="KW-0472">Membrane</keyword>
<dbReference type="PANTHER" id="PTHR30026:SF20">
    <property type="entry name" value="OUTER MEMBRANE PROTEIN TOLC"/>
    <property type="match status" value="1"/>
</dbReference>
<reference evidence="9 10" key="1">
    <citation type="submission" date="2018-07" db="EMBL/GenBank/DDBJ databases">
        <title>Genomic Encyclopedia of Type Strains, Phase IV (KMG-IV): sequencing the most valuable type-strain genomes for metagenomic binning, comparative biology and taxonomic classification.</title>
        <authorList>
            <person name="Goeker M."/>
        </authorList>
    </citation>
    <scope>NUCLEOTIDE SEQUENCE [LARGE SCALE GENOMIC DNA]</scope>
    <source>
        <strain evidence="9 10">DSM 4134</strain>
    </source>
</reference>
<evidence type="ECO:0000256" key="3">
    <source>
        <dbReference type="ARBA" id="ARBA00022448"/>
    </source>
</evidence>
<dbReference type="AlphaFoldDB" id="A0A3D9L3Z8"/>